<dbReference type="Gene3D" id="1.10.30.50">
    <property type="match status" value="1"/>
</dbReference>
<feature type="domain" description="HNH nuclease" evidence="1">
    <location>
        <begin position="4"/>
        <end position="60"/>
    </location>
</feature>
<keyword evidence="2" id="KW-0255">Endonuclease</keyword>
<dbReference type="OrthoDB" id="9802901at2"/>
<protein>
    <submittedName>
        <fullName evidence="2">HNH endonuclease</fullName>
    </submittedName>
</protein>
<dbReference type="PANTHER" id="PTHR33877">
    <property type="entry name" value="SLL1193 PROTEIN"/>
    <property type="match status" value="1"/>
</dbReference>
<keyword evidence="2" id="KW-0378">Hydrolase</keyword>
<reference evidence="2 3" key="1">
    <citation type="submission" date="2018-02" db="EMBL/GenBank/DDBJ databases">
        <title>Comparative genomes isolates from brazilian mangrove.</title>
        <authorList>
            <person name="Araujo J.E."/>
            <person name="Taketani R.G."/>
            <person name="Silva M.C.P."/>
            <person name="Loureco M.V."/>
            <person name="Andreote F.D."/>
        </authorList>
    </citation>
    <scope>NUCLEOTIDE SEQUENCE [LARGE SCALE GENOMIC DNA]</scope>
    <source>
        <strain evidence="2 3">Nap-Phe MGV</strain>
    </source>
</reference>
<dbReference type="SUPFAM" id="SSF56317">
    <property type="entry name" value="Carbon-nitrogen hydrolase"/>
    <property type="match status" value="1"/>
</dbReference>
<evidence type="ECO:0000259" key="1">
    <source>
        <dbReference type="SMART" id="SM00507"/>
    </source>
</evidence>
<dbReference type="PANTHER" id="PTHR33877:SF1">
    <property type="entry name" value="TYPE IV METHYL-DIRECTED RESTRICTION ENZYME ECOKMCRA"/>
    <property type="match status" value="1"/>
</dbReference>
<organism evidence="2 3">
    <name type="scientific">Blastopirellula marina</name>
    <dbReference type="NCBI Taxonomy" id="124"/>
    <lineage>
        <taxon>Bacteria</taxon>
        <taxon>Pseudomonadati</taxon>
        <taxon>Planctomycetota</taxon>
        <taxon>Planctomycetia</taxon>
        <taxon>Pirellulales</taxon>
        <taxon>Pirellulaceae</taxon>
        <taxon>Blastopirellula</taxon>
    </lineage>
</organism>
<keyword evidence="2" id="KW-0540">Nuclease</keyword>
<dbReference type="InterPro" id="IPR052892">
    <property type="entry name" value="NA-targeting_endonuclease"/>
</dbReference>
<dbReference type="Pfam" id="PF01844">
    <property type="entry name" value="HNH"/>
    <property type="match status" value="1"/>
</dbReference>
<dbReference type="SMART" id="SM00507">
    <property type="entry name" value="HNHc"/>
    <property type="match status" value="1"/>
</dbReference>
<dbReference type="InterPro" id="IPR002711">
    <property type="entry name" value="HNH"/>
</dbReference>
<dbReference type="GO" id="GO:0003676">
    <property type="term" value="F:nucleic acid binding"/>
    <property type="evidence" value="ECO:0007669"/>
    <property type="project" value="InterPro"/>
</dbReference>
<evidence type="ECO:0000313" key="2">
    <source>
        <dbReference type="EMBL" id="PQO42126.1"/>
    </source>
</evidence>
<accession>A0A2S8GCD2</accession>
<dbReference type="GO" id="GO:0004519">
    <property type="term" value="F:endonuclease activity"/>
    <property type="evidence" value="ECO:0007669"/>
    <property type="project" value="UniProtKB-KW"/>
</dbReference>
<sequence length="134" mass="15116">MDEGLRQNVRQRAGHRCEYCRMPESATPFVPFHAEHIIAQQHMGTDEADNLALACDRCNAYKGTNLASVDPETGEVTRLFHPRNDLWNVHFVIEPDGKIIGRTDVGRTTARLLMMNAPARVRLRCELSSDELNG</sequence>
<dbReference type="AlphaFoldDB" id="A0A2S8GCD2"/>
<proteinExistence type="predicted"/>
<dbReference type="GO" id="GO:0008270">
    <property type="term" value="F:zinc ion binding"/>
    <property type="evidence" value="ECO:0007669"/>
    <property type="project" value="InterPro"/>
</dbReference>
<dbReference type="EMBL" id="PUHZ01000025">
    <property type="protein sequence ID" value="PQO42126.1"/>
    <property type="molecule type" value="Genomic_DNA"/>
</dbReference>
<dbReference type="CDD" id="cd00085">
    <property type="entry name" value="HNHc"/>
    <property type="match status" value="1"/>
</dbReference>
<gene>
    <name evidence="2" type="ORF">C5Y93_27655</name>
</gene>
<dbReference type="RefSeq" id="WP_105338708.1">
    <property type="nucleotide sequence ID" value="NZ_PUHZ01000025.1"/>
</dbReference>
<name>A0A2S8GCD2_9BACT</name>
<dbReference type="InterPro" id="IPR003615">
    <property type="entry name" value="HNH_nuc"/>
</dbReference>
<evidence type="ECO:0000313" key="3">
    <source>
        <dbReference type="Proteomes" id="UP000237819"/>
    </source>
</evidence>
<comment type="caution">
    <text evidence="2">The sequence shown here is derived from an EMBL/GenBank/DDBJ whole genome shotgun (WGS) entry which is preliminary data.</text>
</comment>
<dbReference type="Proteomes" id="UP000237819">
    <property type="component" value="Unassembled WGS sequence"/>
</dbReference>
<dbReference type="InterPro" id="IPR036526">
    <property type="entry name" value="C-N_Hydrolase_sf"/>
</dbReference>